<dbReference type="Proteomes" id="UP000551848">
    <property type="component" value="Unassembled WGS sequence"/>
</dbReference>
<dbReference type="InterPro" id="IPR051323">
    <property type="entry name" value="AtsK-like"/>
</dbReference>
<dbReference type="PANTHER" id="PTHR30468">
    <property type="entry name" value="ALPHA-KETOGLUTARATE-DEPENDENT SULFONATE DIOXYGENASE"/>
    <property type="match status" value="1"/>
</dbReference>
<dbReference type="InterPro" id="IPR003819">
    <property type="entry name" value="TauD/TfdA-like"/>
</dbReference>
<evidence type="ECO:0000313" key="7">
    <source>
        <dbReference type="EMBL" id="MBA4692842.1"/>
    </source>
</evidence>
<proteinExistence type="inferred from homology"/>
<protein>
    <submittedName>
        <fullName evidence="7">TauD/TfdA family dioxygenase</fullName>
    </submittedName>
</protein>
<evidence type="ECO:0000256" key="5">
    <source>
        <dbReference type="ARBA" id="ARBA00023004"/>
    </source>
</evidence>
<evidence type="ECO:0000259" key="6">
    <source>
        <dbReference type="Pfam" id="PF02668"/>
    </source>
</evidence>
<dbReference type="GO" id="GO:0016706">
    <property type="term" value="F:2-oxoglutarate-dependent dioxygenase activity"/>
    <property type="evidence" value="ECO:0007669"/>
    <property type="project" value="UniProtKB-ARBA"/>
</dbReference>
<dbReference type="Pfam" id="PF02668">
    <property type="entry name" value="TauD"/>
    <property type="match status" value="1"/>
</dbReference>
<comment type="caution">
    <text evidence="7">The sequence shown here is derived from an EMBL/GenBank/DDBJ whole genome shotgun (WGS) entry which is preliminary data.</text>
</comment>
<comment type="similarity">
    <text evidence="1">Belongs to the TfdA dioxygenase family.</text>
</comment>
<dbReference type="EMBL" id="JACETL010000046">
    <property type="protein sequence ID" value="MBA4692842.1"/>
    <property type="molecule type" value="Genomic_DNA"/>
</dbReference>
<name>A0A838Y712_9GAMM</name>
<dbReference type="PANTHER" id="PTHR30468:SF1">
    <property type="entry name" value="ALPHA-KETOGLUTARATE-DEPENDENT SULFONATE DIOXYGENASE"/>
    <property type="match status" value="1"/>
</dbReference>
<evidence type="ECO:0000256" key="1">
    <source>
        <dbReference type="ARBA" id="ARBA00005896"/>
    </source>
</evidence>
<reference evidence="7 8" key="1">
    <citation type="submission" date="2020-06" db="EMBL/GenBank/DDBJ databases">
        <title>Dysbiosis in marine aquaculture revealed through microbiome analysis: reverse ecology for environmental sustainability.</title>
        <authorList>
            <person name="Haro-Moreno J.M."/>
            <person name="Coutinho F.H."/>
            <person name="Zaragoza-Solas A."/>
            <person name="Picazo A."/>
            <person name="Almagro-Moreno S."/>
            <person name="Lopez-Perez M."/>
        </authorList>
    </citation>
    <scope>NUCLEOTIDE SEQUENCE [LARGE SCALE GENOMIC DNA]</scope>
    <source>
        <strain evidence="7">MCMED-G41</strain>
    </source>
</reference>
<keyword evidence="5" id="KW-0408">Iron</keyword>
<dbReference type="SUPFAM" id="SSF51197">
    <property type="entry name" value="Clavaminate synthase-like"/>
    <property type="match status" value="1"/>
</dbReference>
<gene>
    <name evidence="7" type="ORF">H2072_03755</name>
</gene>
<evidence type="ECO:0000256" key="2">
    <source>
        <dbReference type="ARBA" id="ARBA00022723"/>
    </source>
</evidence>
<dbReference type="AlphaFoldDB" id="A0A838Y712"/>
<dbReference type="GO" id="GO:0046872">
    <property type="term" value="F:metal ion binding"/>
    <property type="evidence" value="ECO:0007669"/>
    <property type="project" value="UniProtKB-KW"/>
</dbReference>
<keyword evidence="2" id="KW-0479">Metal-binding</keyword>
<sequence>MFKVKPIAAALGAELHGVDLCNDLQPEVYAEIRKLLIKHKVIFFRDQDISPQQHKALAESFGPVQTHPAYDTVAGFPEITILESTAEKPSKIEMWHSDMTFRQHPPLGSVLRSKICPPKGGDTMWASMSAAYDGLSKGMQKFLSNLNAEHDF</sequence>
<evidence type="ECO:0000256" key="3">
    <source>
        <dbReference type="ARBA" id="ARBA00022964"/>
    </source>
</evidence>
<evidence type="ECO:0000256" key="4">
    <source>
        <dbReference type="ARBA" id="ARBA00023002"/>
    </source>
</evidence>
<keyword evidence="3 7" id="KW-0223">Dioxygenase</keyword>
<feature type="domain" description="TauD/TfdA-like" evidence="6">
    <location>
        <begin position="4"/>
        <end position="152"/>
    </location>
</feature>
<feature type="non-terminal residue" evidence="7">
    <location>
        <position position="152"/>
    </location>
</feature>
<accession>A0A838Y712</accession>
<keyword evidence="4" id="KW-0560">Oxidoreductase</keyword>
<evidence type="ECO:0000313" key="8">
    <source>
        <dbReference type="Proteomes" id="UP000551848"/>
    </source>
</evidence>
<dbReference type="Gene3D" id="3.60.130.10">
    <property type="entry name" value="Clavaminate synthase-like"/>
    <property type="match status" value="1"/>
</dbReference>
<dbReference type="InterPro" id="IPR042098">
    <property type="entry name" value="TauD-like_sf"/>
</dbReference>
<dbReference type="GO" id="GO:0005737">
    <property type="term" value="C:cytoplasm"/>
    <property type="evidence" value="ECO:0007669"/>
    <property type="project" value="TreeGrafter"/>
</dbReference>
<organism evidence="7 8">
    <name type="scientific">SAR86 cluster bacterium</name>
    <dbReference type="NCBI Taxonomy" id="2030880"/>
    <lineage>
        <taxon>Bacteria</taxon>
        <taxon>Pseudomonadati</taxon>
        <taxon>Pseudomonadota</taxon>
        <taxon>Gammaproteobacteria</taxon>
        <taxon>SAR86 cluster</taxon>
    </lineage>
</organism>